<dbReference type="SUPFAM" id="SSF50998">
    <property type="entry name" value="Quinoprotein alcohol dehydrogenase-like"/>
    <property type="match status" value="1"/>
</dbReference>
<evidence type="ECO:0000259" key="2">
    <source>
        <dbReference type="Pfam" id="PF13360"/>
    </source>
</evidence>
<evidence type="ECO:0000256" key="1">
    <source>
        <dbReference type="SAM" id="MobiDB-lite"/>
    </source>
</evidence>
<gene>
    <name evidence="3" type="ORF">AVDCRST_MAG30-4388</name>
</gene>
<dbReference type="AlphaFoldDB" id="A0A6J4U0I1"/>
<dbReference type="PANTHER" id="PTHR34512">
    <property type="entry name" value="CELL SURFACE PROTEIN"/>
    <property type="match status" value="1"/>
</dbReference>
<dbReference type="PANTHER" id="PTHR34512:SF30">
    <property type="entry name" value="OUTER MEMBRANE PROTEIN ASSEMBLY FACTOR BAMB"/>
    <property type="match status" value="1"/>
</dbReference>
<dbReference type="InterPro" id="IPR011047">
    <property type="entry name" value="Quinoprotein_ADH-like_sf"/>
</dbReference>
<feature type="region of interest" description="Disordered" evidence="1">
    <location>
        <begin position="1"/>
        <end position="34"/>
    </location>
</feature>
<organism evidence="3">
    <name type="scientific">uncultured Solirubrobacteraceae bacterium</name>
    <dbReference type="NCBI Taxonomy" id="1162706"/>
    <lineage>
        <taxon>Bacteria</taxon>
        <taxon>Bacillati</taxon>
        <taxon>Actinomycetota</taxon>
        <taxon>Thermoleophilia</taxon>
        <taxon>Solirubrobacterales</taxon>
        <taxon>Solirubrobacteraceae</taxon>
        <taxon>environmental samples</taxon>
    </lineage>
</organism>
<name>A0A6J4U0I1_9ACTN</name>
<reference evidence="3" key="1">
    <citation type="submission" date="2020-02" db="EMBL/GenBank/DDBJ databases">
        <authorList>
            <person name="Meier V. D."/>
        </authorList>
    </citation>
    <scope>NUCLEOTIDE SEQUENCE</scope>
    <source>
        <strain evidence="3">AVDCRST_MAG30</strain>
    </source>
</reference>
<feature type="domain" description="Pyrrolo-quinoline quinone repeat" evidence="2">
    <location>
        <begin position="60"/>
        <end position="201"/>
    </location>
</feature>
<dbReference type="Gene3D" id="2.130.10.10">
    <property type="entry name" value="YVTN repeat-like/Quinoprotein amine dehydrogenase"/>
    <property type="match status" value="1"/>
</dbReference>
<proteinExistence type="predicted"/>
<dbReference type="EMBL" id="CADCVS010000576">
    <property type="protein sequence ID" value="CAA9537545.1"/>
    <property type="molecule type" value="Genomic_DNA"/>
</dbReference>
<sequence length="206" mass="21546">MQAADAVSEKVDAGHTGLSAEPLAPPLGKRWERPVRVSTTPLAADGRVHFASNAADGPKLRALDPRTGADLWVRTLDREVSGSLAYDAGRVLARTNDGVLRAFSATDGTPVWEQRIDGEPDRSAFVTAPIAADGVVYVAGRPGPRPASDPGDEALNGPPERPANGAYAFRSSDGARVWAVQAPEASGGLPALDAERVFVPTGCRPF</sequence>
<evidence type="ECO:0000313" key="3">
    <source>
        <dbReference type="EMBL" id="CAA9537545.1"/>
    </source>
</evidence>
<dbReference type="Pfam" id="PF13360">
    <property type="entry name" value="PQQ_2"/>
    <property type="match status" value="1"/>
</dbReference>
<accession>A0A6J4U0I1</accession>
<dbReference type="InterPro" id="IPR015943">
    <property type="entry name" value="WD40/YVTN_repeat-like_dom_sf"/>
</dbReference>
<dbReference type="InterPro" id="IPR002372">
    <property type="entry name" value="PQQ_rpt_dom"/>
</dbReference>
<protein>
    <recommendedName>
        <fullName evidence="2">Pyrrolo-quinoline quinone repeat domain-containing protein</fullName>
    </recommendedName>
</protein>
<feature type="non-terminal residue" evidence="3">
    <location>
        <position position="206"/>
    </location>
</feature>
<feature type="region of interest" description="Disordered" evidence="1">
    <location>
        <begin position="141"/>
        <end position="165"/>
    </location>
</feature>